<organism evidence="10 11">
    <name type="scientific">Candidatus Magasanikbacteria bacterium CG10_big_fil_rev_8_21_14_0_10_38_6</name>
    <dbReference type="NCBI Taxonomy" id="1974647"/>
    <lineage>
        <taxon>Bacteria</taxon>
        <taxon>Candidatus Magasanikiibacteriota</taxon>
    </lineage>
</organism>
<proteinExistence type="inferred from homology"/>
<evidence type="ECO:0000256" key="2">
    <source>
        <dbReference type="ARBA" id="ARBA00005745"/>
    </source>
</evidence>
<evidence type="ECO:0000256" key="3">
    <source>
        <dbReference type="ARBA" id="ARBA00022475"/>
    </source>
</evidence>
<accession>A0A2M6NZP7</accession>
<keyword evidence="6 8" id="KW-1133">Transmembrane helix</keyword>
<dbReference type="InterPro" id="IPR003004">
    <property type="entry name" value="GspF/PilC"/>
</dbReference>
<dbReference type="FunFam" id="1.20.81.30:FF:000001">
    <property type="entry name" value="Type II secretion system protein F"/>
    <property type="match status" value="1"/>
</dbReference>
<feature type="transmembrane region" description="Helical" evidence="8">
    <location>
        <begin position="242"/>
        <end position="263"/>
    </location>
</feature>
<name>A0A2M6NZP7_9BACT</name>
<keyword evidence="3" id="KW-1003">Cell membrane</keyword>
<evidence type="ECO:0000256" key="6">
    <source>
        <dbReference type="ARBA" id="ARBA00022989"/>
    </source>
</evidence>
<comment type="subcellular location">
    <subcellularLocation>
        <location evidence="1">Cell inner membrane</location>
        <topology evidence="1">Multi-pass membrane protein</topology>
    </subcellularLocation>
</comment>
<evidence type="ECO:0000256" key="7">
    <source>
        <dbReference type="ARBA" id="ARBA00023136"/>
    </source>
</evidence>
<dbReference type="Gene3D" id="1.20.81.30">
    <property type="entry name" value="Type II secretion system (T2SS), domain F"/>
    <property type="match status" value="2"/>
</dbReference>
<dbReference type="PRINTS" id="PR00812">
    <property type="entry name" value="BCTERIALGSPF"/>
</dbReference>
<protein>
    <recommendedName>
        <fullName evidence="9">Type II secretion system protein GspF domain-containing protein</fullName>
    </recommendedName>
</protein>
<sequence length="269" mass="29651">GEEAGKLEESLEQIVIQMQKSHELASSIRSAMIYPSVVLTAMGGIGVMMVTVVLPKLVAIFDEFDSELPLATRILIVITNFMGNPLYLLISVLVLVSVISLYVLLLKKSLSFRRIIHAILLRAPIFGPVIKQINLAKFSLTLSSMLKSTIPIVHAVDITADTCANIQYKEALHTVAKGVKSGTPLSDLLRNYDRLFPPMVTEMIMVGERSGEVDQLLVELSTFYNREVEKMMKNFTTIIEPVIILVLGVAVGGMAVAVIMPMYNLVQNF</sequence>
<dbReference type="Pfam" id="PF00482">
    <property type="entry name" value="T2SSF"/>
    <property type="match status" value="2"/>
</dbReference>
<keyword evidence="5 8" id="KW-0812">Transmembrane</keyword>
<dbReference type="PANTHER" id="PTHR30012">
    <property type="entry name" value="GENERAL SECRETION PATHWAY PROTEIN"/>
    <property type="match status" value="1"/>
</dbReference>
<evidence type="ECO:0000256" key="1">
    <source>
        <dbReference type="ARBA" id="ARBA00004429"/>
    </source>
</evidence>
<gene>
    <name evidence="10" type="ORF">COU30_05195</name>
</gene>
<feature type="domain" description="Type II secretion system protein GspF" evidence="9">
    <location>
        <begin position="138"/>
        <end position="261"/>
    </location>
</feature>
<comment type="similarity">
    <text evidence="2">Belongs to the GSP F family.</text>
</comment>
<reference evidence="11" key="1">
    <citation type="submission" date="2017-09" db="EMBL/GenBank/DDBJ databases">
        <title>Depth-based differentiation of microbial function through sediment-hosted aquifers and enrichment of novel symbionts in the deep terrestrial subsurface.</title>
        <authorList>
            <person name="Probst A.J."/>
            <person name="Ladd B."/>
            <person name="Jarett J.K."/>
            <person name="Geller-Mcgrath D.E."/>
            <person name="Sieber C.M.K."/>
            <person name="Emerson J.B."/>
            <person name="Anantharaman K."/>
            <person name="Thomas B.C."/>
            <person name="Malmstrom R."/>
            <person name="Stieglmeier M."/>
            <person name="Klingl A."/>
            <person name="Woyke T."/>
            <person name="Ryan C.M."/>
            <person name="Banfield J.F."/>
        </authorList>
    </citation>
    <scope>NUCLEOTIDE SEQUENCE [LARGE SCALE GENOMIC DNA]</scope>
</reference>
<dbReference type="InterPro" id="IPR042094">
    <property type="entry name" value="T2SS_GspF_sf"/>
</dbReference>
<dbReference type="InterPro" id="IPR018076">
    <property type="entry name" value="T2SS_GspF_dom"/>
</dbReference>
<dbReference type="EMBL" id="PFBW01000218">
    <property type="protein sequence ID" value="PIR76934.1"/>
    <property type="molecule type" value="Genomic_DNA"/>
</dbReference>
<dbReference type="GO" id="GO:0005886">
    <property type="term" value="C:plasma membrane"/>
    <property type="evidence" value="ECO:0007669"/>
    <property type="project" value="UniProtKB-SubCell"/>
</dbReference>
<feature type="transmembrane region" description="Helical" evidence="8">
    <location>
        <begin position="86"/>
        <end position="106"/>
    </location>
</feature>
<dbReference type="PANTHER" id="PTHR30012:SF0">
    <property type="entry name" value="TYPE II SECRETION SYSTEM PROTEIN F-RELATED"/>
    <property type="match status" value="1"/>
</dbReference>
<comment type="caution">
    <text evidence="10">The sequence shown here is derived from an EMBL/GenBank/DDBJ whole genome shotgun (WGS) entry which is preliminary data.</text>
</comment>
<dbReference type="AlphaFoldDB" id="A0A2M6NZP7"/>
<evidence type="ECO:0000259" key="9">
    <source>
        <dbReference type="Pfam" id="PF00482"/>
    </source>
</evidence>
<dbReference type="GO" id="GO:0015628">
    <property type="term" value="P:protein secretion by the type II secretion system"/>
    <property type="evidence" value="ECO:0007669"/>
    <property type="project" value="TreeGrafter"/>
</dbReference>
<evidence type="ECO:0000313" key="11">
    <source>
        <dbReference type="Proteomes" id="UP000228528"/>
    </source>
</evidence>
<feature type="transmembrane region" description="Helical" evidence="8">
    <location>
        <begin position="31"/>
        <end position="54"/>
    </location>
</feature>
<keyword evidence="7 8" id="KW-0472">Membrane</keyword>
<keyword evidence="4" id="KW-0997">Cell inner membrane</keyword>
<feature type="non-terminal residue" evidence="10">
    <location>
        <position position="1"/>
    </location>
</feature>
<evidence type="ECO:0000256" key="8">
    <source>
        <dbReference type="SAM" id="Phobius"/>
    </source>
</evidence>
<evidence type="ECO:0000256" key="4">
    <source>
        <dbReference type="ARBA" id="ARBA00022519"/>
    </source>
</evidence>
<evidence type="ECO:0000256" key="5">
    <source>
        <dbReference type="ARBA" id="ARBA00022692"/>
    </source>
</evidence>
<evidence type="ECO:0000313" key="10">
    <source>
        <dbReference type="EMBL" id="PIR76934.1"/>
    </source>
</evidence>
<feature type="domain" description="Type II secretion system protein GspF" evidence="9">
    <location>
        <begin position="1"/>
        <end position="55"/>
    </location>
</feature>
<dbReference type="Proteomes" id="UP000228528">
    <property type="component" value="Unassembled WGS sequence"/>
</dbReference>